<comment type="caution">
    <text evidence="2">The sequence shown here is derived from an EMBL/GenBank/DDBJ whole genome shotgun (WGS) entry which is preliminary data.</text>
</comment>
<evidence type="ECO:0008006" key="4">
    <source>
        <dbReference type="Google" id="ProtNLM"/>
    </source>
</evidence>
<organism evidence="2 3">
    <name type="scientific">Prorocentrum cordatum</name>
    <dbReference type="NCBI Taxonomy" id="2364126"/>
    <lineage>
        <taxon>Eukaryota</taxon>
        <taxon>Sar</taxon>
        <taxon>Alveolata</taxon>
        <taxon>Dinophyceae</taxon>
        <taxon>Prorocentrales</taxon>
        <taxon>Prorocentraceae</taxon>
        <taxon>Prorocentrum</taxon>
    </lineage>
</organism>
<evidence type="ECO:0000256" key="1">
    <source>
        <dbReference type="SAM" id="MobiDB-lite"/>
    </source>
</evidence>
<dbReference type="EMBL" id="CAUYUJ010016274">
    <property type="protein sequence ID" value="CAK0863556.1"/>
    <property type="molecule type" value="Genomic_DNA"/>
</dbReference>
<evidence type="ECO:0000313" key="2">
    <source>
        <dbReference type="EMBL" id="CAK0863556.1"/>
    </source>
</evidence>
<proteinExistence type="predicted"/>
<feature type="region of interest" description="Disordered" evidence="1">
    <location>
        <begin position="168"/>
        <end position="201"/>
    </location>
</feature>
<name>A0ABN9UWI9_9DINO</name>
<dbReference type="Proteomes" id="UP001189429">
    <property type="component" value="Unassembled WGS sequence"/>
</dbReference>
<feature type="compositionally biased region" description="Low complexity" evidence="1">
    <location>
        <begin position="182"/>
        <end position="199"/>
    </location>
</feature>
<feature type="region of interest" description="Disordered" evidence="1">
    <location>
        <begin position="1"/>
        <end position="27"/>
    </location>
</feature>
<evidence type="ECO:0000313" key="3">
    <source>
        <dbReference type="Proteomes" id="UP001189429"/>
    </source>
</evidence>
<protein>
    <recommendedName>
        <fullName evidence="4">DUF4397 domain-containing protein</fullName>
    </recommendedName>
</protein>
<keyword evidence="3" id="KW-1185">Reference proteome</keyword>
<gene>
    <name evidence="2" type="ORF">PCOR1329_LOCUS51667</name>
</gene>
<sequence>MPTRRTSPSASTRSTRRRSSQKSRCITRLARRSSSSWRTASASILSWVGSASARSTSATSRSPPRRCCWCRTAKGNGTMAATFYSHAFSVAQESSQLAVVDAYDGSAPGALKIAFAKGRAKESAQLKPGTAVNLAPGAYQVSLDDSSSKSVKTVALSATDGGKHVAMRVGGSDGLPQESWCSSRRATPRSAAAPTGPAPLSSLRQRRCAQSCSREAARRVTAAQLRTAAQLQTQRSCRLRAAADAADVIFGGPRADPQRHGAASCAHICCVARAGLAFWAVRCCVGRPIQRVASARCPELFPTALC</sequence>
<accession>A0ABN9UWI9</accession>
<feature type="compositionally biased region" description="Low complexity" evidence="1">
    <location>
        <begin position="1"/>
        <end position="13"/>
    </location>
</feature>
<reference evidence="2" key="1">
    <citation type="submission" date="2023-10" db="EMBL/GenBank/DDBJ databases">
        <authorList>
            <person name="Chen Y."/>
            <person name="Shah S."/>
            <person name="Dougan E. K."/>
            <person name="Thang M."/>
            <person name="Chan C."/>
        </authorList>
    </citation>
    <scope>NUCLEOTIDE SEQUENCE [LARGE SCALE GENOMIC DNA]</scope>
</reference>